<reference evidence="1" key="3">
    <citation type="submission" date="2022-06" db="UniProtKB">
        <authorList>
            <consortium name="EnsemblPlants"/>
        </authorList>
    </citation>
    <scope>IDENTIFICATION</scope>
</reference>
<evidence type="ECO:0000313" key="1">
    <source>
        <dbReference type="EnsemblPlants" id="TuG1812G0300005895.01.T01.cds384609"/>
    </source>
</evidence>
<sequence length="55" mass="6312">MKASRGNLSPHSHGFDLMLCWDRREGCFVERARDDALLSVIILSKPSRPDYIYTS</sequence>
<evidence type="ECO:0000313" key="2">
    <source>
        <dbReference type="Proteomes" id="UP000015106"/>
    </source>
</evidence>
<dbReference type="Proteomes" id="UP000015106">
    <property type="component" value="Chromosome 3"/>
</dbReference>
<reference evidence="2" key="1">
    <citation type="journal article" date="2013" name="Nature">
        <title>Draft genome of the wheat A-genome progenitor Triticum urartu.</title>
        <authorList>
            <person name="Ling H.Q."/>
            <person name="Zhao S."/>
            <person name="Liu D."/>
            <person name="Wang J."/>
            <person name="Sun H."/>
            <person name="Zhang C."/>
            <person name="Fan H."/>
            <person name="Li D."/>
            <person name="Dong L."/>
            <person name="Tao Y."/>
            <person name="Gao C."/>
            <person name="Wu H."/>
            <person name="Li Y."/>
            <person name="Cui Y."/>
            <person name="Guo X."/>
            <person name="Zheng S."/>
            <person name="Wang B."/>
            <person name="Yu K."/>
            <person name="Liang Q."/>
            <person name="Yang W."/>
            <person name="Lou X."/>
            <person name="Chen J."/>
            <person name="Feng M."/>
            <person name="Jian J."/>
            <person name="Zhang X."/>
            <person name="Luo G."/>
            <person name="Jiang Y."/>
            <person name="Liu J."/>
            <person name="Wang Z."/>
            <person name="Sha Y."/>
            <person name="Zhang B."/>
            <person name="Wu H."/>
            <person name="Tang D."/>
            <person name="Shen Q."/>
            <person name="Xue P."/>
            <person name="Zou S."/>
            <person name="Wang X."/>
            <person name="Liu X."/>
            <person name="Wang F."/>
            <person name="Yang Y."/>
            <person name="An X."/>
            <person name="Dong Z."/>
            <person name="Zhang K."/>
            <person name="Zhang X."/>
            <person name="Luo M.C."/>
            <person name="Dvorak J."/>
            <person name="Tong Y."/>
            <person name="Wang J."/>
            <person name="Yang H."/>
            <person name="Li Z."/>
            <person name="Wang D."/>
            <person name="Zhang A."/>
            <person name="Wang J."/>
        </authorList>
    </citation>
    <scope>NUCLEOTIDE SEQUENCE</scope>
    <source>
        <strain evidence="2">cv. G1812</strain>
    </source>
</reference>
<proteinExistence type="predicted"/>
<keyword evidence="2" id="KW-1185">Reference proteome</keyword>
<dbReference type="Gramene" id="TuG1812G0300005895.01.T01">
    <property type="protein sequence ID" value="TuG1812G0300005895.01.T01.cds384609"/>
    <property type="gene ID" value="TuG1812G0300005895.01"/>
</dbReference>
<accession>A0A8R7Q0T0</accession>
<reference evidence="1" key="2">
    <citation type="submission" date="2018-03" db="EMBL/GenBank/DDBJ databases">
        <title>The Triticum urartu genome reveals the dynamic nature of wheat genome evolution.</title>
        <authorList>
            <person name="Ling H."/>
            <person name="Ma B."/>
            <person name="Shi X."/>
            <person name="Liu H."/>
            <person name="Dong L."/>
            <person name="Sun H."/>
            <person name="Cao Y."/>
            <person name="Gao Q."/>
            <person name="Zheng S."/>
            <person name="Li Y."/>
            <person name="Yu Y."/>
            <person name="Du H."/>
            <person name="Qi M."/>
            <person name="Li Y."/>
            <person name="Yu H."/>
            <person name="Cui Y."/>
            <person name="Wang N."/>
            <person name="Chen C."/>
            <person name="Wu H."/>
            <person name="Zhao Y."/>
            <person name="Zhang J."/>
            <person name="Li Y."/>
            <person name="Zhou W."/>
            <person name="Zhang B."/>
            <person name="Hu W."/>
            <person name="Eijk M."/>
            <person name="Tang J."/>
            <person name="Witsenboer H."/>
            <person name="Zhao S."/>
            <person name="Li Z."/>
            <person name="Zhang A."/>
            <person name="Wang D."/>
            <person name="Liang C."/>
        </authorList>
    </citation>
    <scope>NUCLEOTIDE SEQUENCE [LARGE SCALE GENOMIC DNA]</scope>
    <source>
        <strain evidence="1">cv. G1812</strain>
    </source>
</reference>
<dbReference type="EnsemblPlants" id="TuG1812G0300005895.01.T01">
    <property type="protein sequence ID" value="TuG1812G0300005895.01.T01.cds384609"/>
    <property type="gene ID" value="TuG1812G0300005895.01"/>
</dbReference>
<name>A0A8R7Q0T0_TRIUA</name>
<organism evidence="1 2">
    <name type="scientific">Triticum urartu</name>
    <name type="common">Red wild einkorn</name>
    <name type="synonym">Crithodium urartu</name>
    <dbReference type="NCBI Taxonomy" id="4572"/>
    <lineage>
        <taxon>Eukaryota</taxon>
        <taxon>Viridiplantae</taxon>
        <taxon>Streptophyta</taxon>
        <taxon>Embryophyta</taxon>
        <taxon>Tracheophyta</taxon>
        <taxon>Spermatophyta</taxon>
        <taxon>Magnoliopsida</taxon>
        <taxon>Liliopsida</taxon>
        <taxon>Poales</taxon>
        <taxon>Poaceae</taxon>
        <taxon>BOP clade</taxon>
        <taxon>Pooideae</taxon>
        <taxon>Triticodae</taxon>
        <taxon>Triticeae</taxon>
        <taxon>Triticinae</taxon>
        <taxon>Triticum</taxon>
    </lineage>
</organism>
<protein>
    <submittedName>
        <fullName evidence="1">Uncharacterized protein</fullName>
    </submittedName>
</protein>
<dbReference type="AlphaFoldDB" id="A0A8R7Q0T0"/>